<dbReference type="SUPFAM" id="SSF102405">
    <property type="entry name" value="MCP/YpsA-like"/>
    <property type="match status" value="1"/>
</dbReference>
<reference evidence="1 2" key="1">
    <citation type="submission" date="2016-08" db="EMBL/GenBank/DDBJ databases">
        <title>Characterization of Isolates of Eisenbergiella tayi Derived from Blood Cultures, Using Whole Genome Sequencing.</title>
        <authorList>
            <person name="Bernier A.-M."/>
            <person name="Burdz T."/>
            <person name="Wiebe D."/>
            <person name="Bernard K."/>
        </authorList>
    </citation>
    <scope>NUCLEOTIDE SEQUENCE [LARGE SCALE GENOMIC DNA]</scope>
    <source>
        <strain evidence="1 2">NML120146</strain>
    </source>
</reference>
<comment type="caution">
    <text evidence="1">The sequence shown here is derived from an EMBL/GenBank/DDBJ whole genome shotgun (WGS) entry which is preliminary data.</text>
</comment>
<keyword evidence="2" id="KW-1185">Reference proteome</keyword>
<evidence type="ECO:0000313" key="1">
    <source>
        <dbReference type="EMBL" id="ODR57065.1"/>
    </source>
</evidence>
<gene>
    <name evidence="1" type="ORF">BEI63_12945</name>
</gene>
<dbReference type="RefSeq" id="WP_069410252.1">
    <property type="nucleotide sequence ID" value="NZ_JAQCZP010000018.1"/>
</dbReference>
<dbReference type="PANTHER" id="PTHR38440">
    <property type="entry name" value="UPF0398 PROTEIN YPSA"/>
    <property type="match status" value="1"/>
</dbReference>
<dbReference type="Gene3D" id="3.40.50.450">
    <property type="match status" value="1"/>
</dbReference>
<proteinExistence type="predicted"/>
<accession>A0ABX3AIJ7</accession>
<dbReference type="PANTHER" id="PTHR38440:SF1">
    <property type="entry name" value="UPF0398 PROTEIN SPR0331"/>
    <property type="match status" value="1"/>
</dbReference>
<name>A0ABX3AIJ7_9FIRM</name>
<dbReference type="Proteomes" id="UP000094869">
    <property type="component" value="Unassembled WGS sequence"/>
</dbReference>
<dbReference type="InterPro" id="IPR010697">
    <property type="entry name" value="YspA"/>
</dbReference>
<evidence type="ECO:0008006" key="3">
    <source>
        <dbReference type="Google" id="ProtNLM"/>
    </source>
</evidence>
<protein>
    <recommendedName>
        <fullName evidence="3">DUF1273 family protein</fullName>
    </recommendedName>
</protein>
<sequence length="180" mass="20612">MLKMTCCFAGSRPMCLSAWPEGEVQNTISDLLKEEIKNLITKEKVTHFITGMTPGYDFICAGLILELRKKYRQISLECAVPYEEQAVRWAVELRETYYDILAGCDKLTQLQTSYTRDCFKKHTQYAIGKSGHVLAVWDGTWRGKTGQMLLLAKKQNRAVITIDAHTLQVTRTKLTETEQR</sequence>
<dbReference type="EMBL" id="MEHD01000022">
    <property type="protein sequence ID" value="ODR57065.1"/>
    <property type="molecule type" value="Genomic_DNA"/>
</dbReference>
<dbReference type="Pfam" id="PF06908">
    <property type="entry name" value="YpsA"/>
    <property type="match status" value="1"/>
</dbReference>
<organism evidence="1 2">
    <name type="scientific">Eisenbergiella tayi</name>
    <dbReference type="NCBI Taxonomy" id="1432052"/>
    <lineage>
        <taxon>Bacteria</taxon>
        <taxon>Bacillati</taxon>
        <taxon>Bacillota</taxon>
        <taxon>Clostridia</taxon>
        <taxon>Lachnospirales</taxon>
        <taxon>Lachnospiraceae</taxon>
        <taxon>Eisenbergiella</taxon>
    </lineage>
</organism>
<evidence type="ECO:0000313" key="2">
    <source>
        <dbReference type="Proteomes" id="UP000094869"/>
    </source>
</evidence>